<keyword evidence="1" id="KW-1133">Transmembrane helix</keyword>
<feature type="transmembrane region" description="Helical" evidence="1">
    <location>
        <begin position="48"/>
        <end position="72"/>
    </location>
</feature>
<dbReference type="EMBL" id="CAJNOM010000546">
    <property type="protein sequence ID" value="CAF1494369.1"/>
    <property type="molecule type" value="Genomic_DNA"/>
</dbReference>
<evidence type="ECO:0000313" key="2">
    <source>
        <dbReference type="EMBL" id="CAF1212287.1"/>
    </source>
</evidence>
<comment type="caution">
    <text evidence="2">The sequence shown here is derived from an EMBL/GenBank/DDBJ whole genome shotgun (WGS) entry which is preliminary data.</text>
</comment>
<dbReference type="SUPFAM" id="SSF81321">
    <property type="entry name" value="Family A G protein-coupled receptor-like"/>
    <property type="match status" value="1"/>
</dbReference>
<accession>A0A814WZ79</accession>
<organism evidence="2 5">
    <name type="scientific">Adineta steineri</name>
    <dbReference type="NCBI Taxonomy" id="433720"/>
    <lineage>
        <taxon>Eukaryota</taxon>
        <taxon>Metazoa</taxon>
        <taxon>Spiralia</taxon>
        <taxon>Gnathifera</taxon>
        <taxon>Rotifera</taxon>
        <taxon>Eurotatoria</taxon>
        <taxon>Bdelloidea</taxon>
        <taxon>Adinetida</taxon>
        <taxon>Adinetidae</taxon>
        <taxon>Adineta</taxon>
    </lineage>
</organism>
<dbReference type="AlphaFoldDB" id="A0A814WZ79"/>
<keyword evidence="1" id="KW-0812">Transmembrane</keyword>
<gene>
    <name evidence="2" type="ORF">BJG266_LOCUS27506</name>
    <name evidence="3" type="ORF">QVE165_LOCUS43082</name>
</gene>
<dbReference type="Gene3D" id="1.20.1070.10">
    <property type="entry name" value="Rhodopsin 7-helix transmembrane proteins"/>
    <property type="match status" value="1"/>
</dbReference>
<dbReference type="Proteomes" id="UP000663832">
    <property type="component" value="Unassembled WGS sequence"/>
</dbReference>
<evidence type="ECO:0000313" key="5">
    <source>
        <dbReference type="Proteomes" id="UP000663877"/>
    </source>
</evidence>
<dbReference type="OrthoDB" id="10045633at2759"/>
<evidence type="ECO:0000313" key="3">
    <source>
        <dbReference type="EMBL" id="CAF1494369.1"/>
    </source>
</evidence>
<protein>
    <recommendedName>
        <fullName evidence="6">G-protein coupled receptors family 1 profile domain-containing protein</fullName>
    </recommendedName>
</protein>
<feature type="transmembrane region" description="Helical" evidence="1">
    <location>
        <begin position="205"/>
        <end position="228"/>
    </location>
</feature>
<reference evidence="2" key="1">
    <citation type="submission" date="2021-02" db="EMBL/GenBank/DDBJ databases">
        <authorList>
            <person name="Nowell W R."/>
        </authorList>
    </citation>
    <scope>NUCLEOTIDE SEQUENCE</scope>
</reference>
<evidence type="ECO:0000256" key="1">
    <source>
        <dbReference type="SAM" id="Phobius"/>
    </source>
</evidence>
<feature type="transmembrane region" description="Helical" evidence="1">
    <location>
        <begin position="162"/>
        <end position="185"/>
    </location>
</feature>
<sequence>MADKSVINSTVKCNTTMFMNFLRYSMPASVSIDIYRQTSTESKLAYEVIYMTVASLQFTMSIFFNLLTLRTVLQKKIRITSCGIYLLFFTLASLIGMSIFYLRIIVTLYFNDELEKHNLIHCRLSSMILNCAQILCLWIGAFISVERVLIECFHFSIYRSRICAIISSLLILLLTIASCITWFLGTQYAIHPIIPTMYLCKMRQLQSTWILVDEIFTTQTFGFLFYIYSSNVYMNRYHEAWIMNCTKFRHRSAQCCATIKLMKISIDNVNNSSNITAE</sequence>
<evidence type="ECO:0008006" key="6">
    <source>
        <dbReference type="Google" id="ProtNLM"/>
    </source>
</evidence>
<proteinExistence type="predicted"/>
<keyword evidence="1" id="KW-0472">Membrane</keyword>
<name>A0A814WZ79_9BILA</name>
<keyword evidence="4" id="KW-1185">Reference proteome</keyword>
<dbReference type="EMBL" id="CAJNOI010000256">
    <property type="protein sequence ID" value="CAF1212287.1"/>
    <property type="molecule type" value="Genomic_DNA"/>
</dbReference>
<dbReference type="Proteomes" id="UP000663877">
    <property type="component" value="Unassembled WGS sequence"/>
</dbReference>
<feature type="transmembrane region" description="Helical" evidence="1">
    <location>
        <begin position="126"/>
        <end position="150"/>
    </location>
</feature>
<feature type="transmembrane region" description="Helical" evidence="1">
    <location>
        <begin position="84"/>
        <end position="106"/>
    </location>
</feature>
<evidence type="ECO:0000313" key="4">
    <source>
        <dbReference type="Proteomes" id="UP000663832"/>
    </source>
</evidence>